<dbReference type="InterPro" id="IPR036691">
    <property type="entry name" value="Endo/exonu/phosph_ase_sf"/>
</dbReference>
<dbReference type="Gene3D" id="3.60.10.10">
    <property type="entry name" value="Endonuclease/exonuclease/phosphatase"/>
    <property type="match status" value="1"/>
</dbReference>
<organism evidence="1">
    <name type="scientific">Tanacetum cinerariifolium</name>
    <name type="common">Dalmatian daisy</name>
    <name type="synonym">Chrysanthemum cinerariifolium</name>
    <dbReference type="NCBI Taxonomy" id="118510"/>
    <lineage>
        <taxon>Eukaryota</taxon>
        <taxon>Viridiplantae</taxon>
        <taxon>Streptophyta</taxon>
        <taxon>Embryophyta</taxon>
        <taxon>Tracheophyta</taxon>
        <taxon>Spermatophyta</taxon>
        <taxon>Magnoliopsida</taxon>
        <taxon>eudicotyledons</taxon>
        <taxon>Gunneridae</taxon>
        <taxon>Pentapetalae</taxon>
        <taxon>asterids</taxon>
        <taxon>campanulids</taxon>
        <taxon>Asterales</taxon>
        <taxon>Asteraceae</taxon>
        <taxon>Asteroideae</taxon>
        <taxon>Anthemideae</taxon>
        <taxon>Anthemidinae</taxon>
        <taxon>Tanacetum</taxon>
    </lineage>
</organism>
<reference evidence="1" key="1">
    <citation type="journal article" date="2019" name="Sci. Rep.">
        <title>Draft genome of Tanacetum cinerariifolium, the natural source of mosquito coil.</title>
        <authorList>
            <person name="Yamashiro T."/>
            <person name="Shiraishi A."/>
            <person name="Satake H."/>
            <person name="Nakayama K."/>
        </authorList>
    </citation>
    <scope>NUCLEOTIDE SEQUENCE</scope>
</reference>
<dbReference type="AlphaFoldDB" id="A0A6L2KCY2"/>
<comment type="caution">
    <text evidence="1">The sequence shown here is derived from an EMBL/GenBank/DDBJ whole genome shotgun (WGS) entry which is preliminary data.</text>
</comment>
<gene>
    <name evidence="1" type="ORF">Tci_018565</name>
</gene>
<dbReference type="SUPFAM" id="SSF56219">
    <property type="entry name" value="DNase I-like"/>
    <property type="match status" value="1"/>
</dbReference>
<dbReference type="PANTHER" id="PTHR46238:SF11">
    <property type="entry name" value="AGAMOUS-LIKE MADS-BOX PROTEIN AGL16"/>
    <property type="match status" value="1"/>
</dbReference>
<dbReference type="PANTHER" id="PTHR46238">
    <property type="entry name" value="REVERSE TRANSCRIPTASE DOMAIN-CONTAINING PROTEIN"/>
    <property type="match status" value="1"/>
</dbReference>
<name>A0A6L2KCY2_TANCI</name>
<evidence type="ECO:0008006" key="2">
    <source>
        <dbReference type="Google" id="ProtNLM"/>
    </source>
</evidence>
<dbReference type="EMBL" id="BKCJ010002146">
    <property type="protein sequence ID" value="GEU46587.1"/>
    <property type="molecule type" value="Genomic_DNA"/>
</dbReference>
<evidence type="ECO:0000313" key="1">
    <source>
        <dbReference type="EMBL" id="GEU46587.1"/>
    </source>
</evidence>
<accession>A0A6L2KCY2</accession>
<protein>
    <recommendedName>
        <fullName evidence="2">Endonuclease/exonuclease/phosphatase domain-containing protein</fullName>
    </recommendedName>
</protein>
<proteinExistence type="predicted"/>
<sequence length="621" mass="71498">MAGDIIHFNTMNQLELSELETSENHRATKELNAEVIEENISTIIGTLNNADLLLSLRFGTPPLVSGDSPHVSEFDPGNRATTATAAIGNRRHCRRRPPPHPFCCLYLLEGRIEAVDSDGHLRPYPSSLGGTKWKGSRAREGNGYKLWYSGSSKARNGVGVMVVRRLKDDVVRVTRRSDRIMAISVVIDGEAVNVISAYASQMGLSDADKKRFWDALDELVRECPADERLIIGGDLNGHTELQRMDMQGKRRHKREAIGRPRILWKNLKGEAVETFRANVSKKLSALKDVMSARNANQMWNTFTDVIRDVAKDSLGVASKSARTYSTYRESWWFCEEVQTKVAMKQSRFKELLACRDGILEDIDLDKERYKAAKREAKIAVAHAKDEAYEDLYKKLDSKEGANDIYKIAKAREKEMGYRKHDIVLITELAEGLNNKIERWREALEDNGLRVSREKTEYLRCDFGRYEVAHQEVDIRIGDRILQPNESFRYLRSVIHRSGRIYEDFAHRIGVGWMKWRAASSVLCDRRIPLKLKRKFYRVAIRPAMLAELDVDSIIDKMREGRLRWFGHVRRRPQSVPVRRVEAMLVEGSRRRGRPRLRWEDRLKQEMKELLLSNDMTSDRNA</sequence>